<evidence type="ECO:0008006" key="2">
    <source>
        <dbReference type="Google" id="ProtNLM"/>
    </source>
</evidence>
<dbReference type="PANTHER" id="PTHR11102:SF160">
    <property type="entry name" value="ERAD-ASSOCIATED E3 UBIQUITIN-PROTEIN LIGASE COMPONENT HRD3"/>
    <property type="match status" value="1"/>
</dbReference>
<protein>
    <recommendedName>
        <fullName evidence="2">TETRATRICOPEPTIDE REPEAT FAMILY PROTEIN</fullName>
    </recommendedName>
</protein>
<accession>A0A1W1CPN0</accession>
<dbReference type="EMBL" id="FPHN01000229">
    <property type="protein sequence ID" value="SFV67662.1"/>
    <property type="molecule type" value="Genomic_DNA"/>
</dbReference>
<dbReference type="PANTHER" id="PTHR11102">
    <property type="entry name" value="SEL-1-LIKE PROTEIN"/>
    <property type="match status" value="1"/>
</dbReference>
<dbReference type="Pfam" id="PF08238">
    <property type="entry name" value="Sel1"/>
    <property type="match status" value="2"/>
</dbReference>
<dbReference type="Gene3D" id="1.25.40.10">
    <property type="entry name" value="Tetratricopeptide repeat domain"/>
    <property type="match status" value="1"/>
</dbReference>
<dbReference type="InterPro" id="IPR006597">
    <property type="entry name" value="Sel1-like"/>
</dbReference>
<name>A0A1W1CPN0_9ZZZZ</name>
<sequence length="138" mass="16462">MKKIFILYILLVSTTLNANSYSSLVFNAQNGDAIAQYKLGMHYKNSKERNLRDAFRWMHKSALQGYRPAQYEFALMFHYGIGVRKNADLARLWFRRAAKKGEKRAKIVLYRFYAGKKVEPRVKKTYRYYSQNFRTIRQ</sequence>
<dbReference type="SMART" id="SM00671">
    <property type="entry name" value="SEL1"/>
    <property type="match status" value="2"/>
</dbReference>
<proteinExistence type="predicted"/>
<dbReference type="InterPro" id="IPR050767">
    <property type="entry name" value="Sel1_AlgK"/>
</dbReference>
<dbReference type="SUPFAM" id="SSF81901">
    <property type="entry name" value="HCP-like"/>
    <property type="match status" value="1"/>
</dbReference>
<evidence type="ECO:0000313" key="1">
    <source>
        <dbReference type="EMBL" id="SFV67662.1"/>
    </source>
</evidence>
<organism evidence="1">
    <name type="scientific">hydrothermal vent metagenome</name>
    <dbReference type="NCBI Taxonomy" id="652676"/>
    <lineage>
        <taxon>unclassified sequences</taxon>
        <taxon>metagenomes</taxon>
        <taxon>ecological metagenomes</taxon>
    </lineage>
</organism>
<dbReference type="InterPro" id="IPR011990">
    <property type="entry name" value="TPR-like_helical_dom_sf"/>
</dbReference>
<dbReference type="AlphaFoldDB" id="A0A1W1CPN0"/>
<reference evidence="1" key="1">
    <citation type="submission" date="2016-10" db="EMBL/GenBank/DDBJ databases">
        <authorList>
            <person name="de Groot N.N."/>
        </authorList>
    </citation>
    <scope>NUCLEOTIDE SEQUENCE</scope>
</reference>
<gene>
    <name evidence="1" type="ORF">MNB_SV-14-1351</name>
</gene>